<keyword evidence="5" id="KW-1185">Reference proteome</keyword>
<protein>
    <submittedName>
        <fullName evidence="4">Uncharacterized protein</fullName>
    </submittedName>
</protein>
<name>A0ABD3RTH2_9STRA</name>
<accession>A0ABD3RTH2</accession>
<evidence type="ECO:0000256" key="3">
    <source>
        <dbReference type="SAM" id="SignalP"/>
    </source>
</evidence>
<evidence type="ECO:0000313" key="5">
    <source>
        <dbReference type="Proteomes" id="UP001530377"/>
    </source>
</evidence>
<comment type="caution">
    <text evidence="4">The sequence shown here is derived from an EMBL/GenBank/DDBJ whole genome shotgun (WGS) entry which is preliminary data.</text>
</comment>
<gene>
    <name evidence="4" type="ORF">ACHAXA_004872</name>
</gene>
<feature type="region of interest" description="Disordered" evidence="1">
    <location>
        <begin position="169"/>
        <end position="242"/>
    </location>
</feature>
<keyword evidence="2" id="KW-1133">Transmembrane helix</keyword>
<keyword evidence="3" id="KW-0732">Signal</keyword>
<organism evidence="4 5">
    <name type="scientific">Cyclostephanos tholiformis</name>
    <dbReference type="NCBI Taxonomy" id="382380"/>
    <lineage>
        <taxon>Eukaryota</taxon>
        <taxon>Sar</taxon>
        <taxon>Stramenopiles</taxon>
        <taxon>Ochrophyta</taxon>
        <taxon>Bacillariophyta</taxon>
        <taxon>Coscinodiscophyceae</taxon>
        <taxon>Thalassiosirophycidae</taxon>
        <taxon>Stephanodiscales</taxon>
        <taxon>Stephanodiscaceae</taxon>
        <taxon>Cyclostephanos</taxon>
    </lineage>
</organism>
<evidence type="ECO:0000313" key="4">
    <source>
        <dbReference type="EMBL" id="KAL3815692.1"/>
    </source>
</evidence>
<keyword evidence="2" id="KW-0472">Membrane</keyword>
<reference evidence="4 5" key="1">
    <citation type="submission" date="2024-10" db="EMBL/GenBank/DDBJ databases">
        <title>Updated reference genomes for cyclostephanoid diatoms.</title>
        <authorList>
            <person name="Roberts W.R."/>
            <person name="Alverson A.J."/>
        </authorList>
    </citation>
    <scope>NUCLEOTIDE SEQUENCE [LARGE SCALE GENOMIC DNA]</scope>
    <source>
        <strain evidence="4 5">AJA228-03</strain>
    </source>
</reference>
<proteinExistence type="predicted"/>
<dbReference type="Proteomes" id="UP001530377">
    <property type="component" value="Unassembled WGS sequence"/>
</dbReference>
<dbReference type="AlphaFoldDB" id="A0ABD3RTH2"/>
<sequence length="527" mass="58473">MVKSVLVIVASALAAVVAAPPGGVAVHKTIKLNNNSKFQHGDRSTVMMLENAHSYFTNRRLQEEGGDMAFDGSYNLKFSQCVDVKTYDELLFDGEDIVEDVRVGNVAAVKSYVIFHVCQSATCDYDAVDDLYMIDLPTYLKEVAQYHANKKNDYCAQCEMFADTCNTAAVEEEEVEKEEEEEDEAADEEEQVADEEMAEVEDDEQQEQENNAEQANEDLQEDQADDVQDEGNVESEPAEGKKRELKQAIDCAQCSSYECFVEDADLDDTIRTRGELDDLVSEWIAELAACKETGVQWNGIDLYMSAMCTPYGDGVELAVFLDDACTIYTAGESVYNIWDPNNDNVDGINYLTYAEEFIKSAFREATSCLLEEYVDPNEAVDEEDAEGVYQMNDYCKAVLGGDVADFNNCEADVAAQEDTDDQFNWYKYDLKDTDDINQVCATINQKEGAYTYSYNAESSGTWYERDKNGQITSDGSSSQFSLDLTPAIIGGIVASGIILVGAIACFVIKSKKARRADESVYKGGVML</sequence>
<keyword evidence="2" id="KW-0812">Transmembrane</keyword>
<feature type="compositionally biased region" description="Acidic residues" evidence="1">
    <location>
        <begin position="170"/>
        <end position="207"/>
    </location>
</feature>
<feature type="compositionally biased region" description="Acidic residues" evidence="1">
    <location>
        <begin position="215"/>
        <end position="237"/>
    </location>
</feature>
<feature type="transmembrane region" description="Helical" evidence="2">
    <location>
        <begin position="487"/>
        <end position="508"/>
    </location>
</feature>
<feature type="chain" id="PRO_5044803032" evidence="3">
    <location>
        <begin position="19"/>
        <end position="527"/>
    </location>
</feature>
<evidence type="ECO:0000256" key="2">
    <source>
        <dbReference type="SAM" id="Phobius"/>
    </source>
</evidence>
<evidence type="ECO:0000256" key="1">
    <source>
        <dbReference type="SAM" id="MobiDB-lite"/>
    </source>
</evidence>
<feature type="signal peptide" evidence="3">
    <location>
        <begin position="1"/>
        <end position="18"/>
    </location>
</feature>
<dbReference type="EMBL" id="JALLPB020000186">
    <property type="protein sequence ID" value="KAL3815692.1"/>
    <property type="molecule type" value="Genomic_DNA"/>
</dbReference>